<evidence type="ECO:0000313" key="15">
    <source>
        <dbReference type="Proteomes" id="UP000327044"/>
    </source>
</evidence>
<dbReference type="Proteomes" id="UP000327044">
    <property type="component" value="Unassembled WGS sequence"/>
</dbReference>
<dbReference type="PROSITE" id="PS51564">
    <property type="entry name" value="SAM_ICMT"/>
    <property type="match status" value="1"/>
</dbReference>
<dbReference type="FunCoup" id="A0A5N4AKW4">
    <property type="interactions" value="683"/>
</dbReference>
<dbReference type="PANTHER" id="PTHR12714:SF9">
    <property type="entry name" value="PROTEIN-S-ISOPRENYLCYSTEINE O-METHYLTRANSFERASE"/>
    <property type="match status" value="1"/>
</dbReference>
<proteinExistence type="inferred from homology"/>
<comment type="caution">
    <text evidence="14">The sequence shown here is derived from an EMBL/GenBank/DDBJ whole genome shotgun (WGS) entry which is preliminary data.</text>
</comment>
<keyword evidence="5 13" id="KW-0489">Methyltransferase</keyword>
<evidence type="ECO:0000256" key="3">
    <source>
        <dbReference type="ARBA" id="ARBA00009140"/>
    </source>
</evidence>
<dbReference type="InterPro" id="IPR025770">
    <property type="entry name" value="PPMT_MeTrfase"/>
</dbReference>
<dbReference type="InParanoid" id="A0A5N4AKW4"/>
<evidence type="ECO:0000256" key="9">
    <source>
        <dbReference type="ARBA" id="ARBA00022989"/>
    </source>
</evidence>
<keyword evidence="8 13" id="KW-0812">Transmembrane</keyword>
<comment type="similarity">
    <text evidence="3 13">Belongs to the class VI-like SAM-binding methyltransferase superfamily. Isoprenylcysteine carboxyl methyltransferase family.</text>
</comment>
<protein>
    <recommendedName>
        <fullName evidence="12 13">Protein-S-isoprenylcysteine O-methyltransferase</fullName>
        <ecNumber evidence="4 13">2.1.1.100</ecNumber>
    </recommendedName>
</protein>
<evidence type="ECO:0000256" key="2">
    <source>
        <dbReference type="ARBA" id="ARBA00004141"/>
    </source>
</evidence>
<evidence type="ECO:0000256" key="11">
    <source>
        <dbReference type="ARBA" id="ARBA00023572"/>
    </source>
</evidence>
<keyword evidence="10 13" id="KW-0472">Membrane</keyword>
<dbReference type="EC" id="2.1.1.100" evidence="4 13"/>
<dbReference type="AlphaFoldDB" id="A0A5N4AKW4"/>
<accession>A0A5N4AKW4</accession>
<dbReference type="EMBL" id="VVIM01000006">
    <property type="protein sequence ID" value="KAB0797995.1"/>
    <property type="molecule type" value="Genomic_DNA"/>
</dbReference>
<feature type="transmembrane region" description="Helical" evidence="13">
    <location>
        <begin position="37"/>
        <end position="56"/>
    </location>
</feature>
<dbReference type="OrthoDB" id="422086at2759"/>
<dbReference type="GO" id="GO:0005789">
    <property type="term" value="C:endoplasmic reticulum membrane"/>
    <property type="evidence" value="ECO:0007669"/>
    <property type="project" value="UniProtKB-SubCell"/>
</dbReference>
<evidence type="ECO:0000256" key="4">
    <source>
        <dbReference type="ARBA" id="ARBA00012151"/>
    </source>
</evidence>
<comment type="catalytic activity">
    <reaction evidence="1 13">
        <text>[protein]-C-terminal S-[(2E,6E)-farnesyl]-L-cysteine + S-adenosyl-L-methionine = [protein]-C-terminal S-[(2E,6E)-farnesyl]-L-cysteine methyl ester + S-adenosyl-L-homocysteine</text>
        <dbReference type="Rhea" id="RHEA:21672"/>
        <dbReference type="Rhea" id="RHEA-COMP:12125"/>
        <dbReference type="Rhea" id="RHEA-COMP:12126"/>
        <dbReference type="ChEBI" id="CHEBI:57856"/>
        <dbReference type="ChEBI" id="CHEBI:59789"/>
        <dbReference type="ChEBI" id="CHEBI:90510"/>
        <dbReference type="ChEBI" id="CHEBI:90511"/>
        <dbReference type="EC" id="2.1.1.100"/>
    </reaction>
</comment>
<gene>
    <name evidence="14" type="ORF">PPYR_08988</name>
</gene>
<dbReference type="PANTHER" id="PTHR12714">
    <property type="entry name" value="PROTEIN-S ISOPRENYLCYSTEINE O-METHYLTRANSFERASE"/>
    <property type="match status" value="1"/>
</dbReference>
<evidence type="ECO:0000313" key="14">
    <source>
        <dbReference type="EMBL" id="KAB0797995.1"/>
    </source>
</evidence>
<evidence type="ECO:0000256" key="7">
    <source>
        <dbReference type="ARBA" id="ARBA00022691"/>
    </source>
</evidence>
<dbReference type="GO" id="GO:0004671">
    <property type="term" value="F:protein C-terminal S-isoprenylcysteine carboxyl O-methyltransferase activity"/>
    <property type="evidence" value="ECO:0007669"/>
    <property type="project" value="UniProtKB-EC"/>
</dbReference>
<evidence type="ECO:0000256" key="5">
    <source>
        <dbReference type="ARBA" id="ARBA00022603"/>
    </source>
</evidence>
<organism evidence="14 15">
    <name type="scientific">Photinus pyralis</name>
    <name type="common">Common eastern firefly</name>
    <name type="synonym">Lampyris pyralis</name>
    <dbReference type="NCBI Taxonomy" id="7054"/>
    <lineage>
        <taxon>Eukaryota</taxon>
        <taxon>Metazoa</taxon>
        <taxon>Ecdysozoa</taxon>
        <taxon>Arthropoda</taxon>
        <taxon>Hexapoda</taxon>
        <taxon>Insecta</taxon>
        <taxon>Pterygota</taxon>
        <taxon>Neoptera</taxon>
        <taxon>Endopterygota</taxon>
        <taxon>Coleoptera</taxon>
        <taxon>Polyphaga</taxon>
        <taxon>Elateriformia</taxon>
        <taxon>Elateroidea</taxon>
        <taxon>Lampyridae</taxon>
        <taxon>Lampyrinae</taxon>
        <taxon>Photinus</taxon>
    </lineage>
</organism>
<comment type="function">
    <text evidence="11">Catalyzes the post-translational methylation of isoprenylated C-terminal cysteine residues.</text>
</comment>
<keyword evidence="6" id="KW-0808">Transferase</keyword>
<evidence type="ECO:0000256" key="13">
    <source>
        <dbReference type="RuleBase" id="RU362022"/>
    </source>
</evidence>
<keyword evidence="7 13" id="KW-0949">S-adenosyl-L-methionine</keyword>
<evidence type="ECO:0000256" key="1">
    <source>
        <dbReference type="ARBA" id="ARBA00001450"/>
    </source>
</evidence>
<dbReference type="GO" id="GO:0032259">
    <property type="term" value="P:methylation"/>
    <property type="evidence" value="ECO:0007669"/>
    <property type="project" value="UniProtKB-KW"/>
</dbReference>
<dbReference type="Gene3D" id="1.20.120.1630">
    <property type="match status" value="1"/>
</dbReference>
<keyword evidence="13" id="KW-0256">Endoplasmic reticulum</keyword>
<feature type="transmembrane region" description="Helical" evidence="13">
    <location>
        <begin position="12"/>
        <end position="31"/>
    </location>
</feature>
<name>A0A5N4AKW4_PHOPY</name>
<comment type="subcellular location">
    <subcellularLocation>
        <location evidence="13">Endoplasmic reticulum membrane</location>
        <topology evidence="13">Multi-pass membrane protein</topology>
    </subcellularLocation>
    <subcellularLocation>
        <location evidence="2">Membrane</location>
        <topology evidence="2">Multi-pass membrane protein</topology>
    </subcellularLocation>
</comment>
<feature type="transmembrane region" description="Helical" evidence="13">
    <location>
        <begin position="130"/>
        <end position="149"/>
    </location>
</feature>
<keyword evidence="9 13" id="KW-1133">Transmembrane helix</keyword>
<evidence type="ECO:0000256" key="10">
    <source>
        <dbReference type="ARBA" id="ARBA00023136"/>
    </source>
</evidence>
<dbReference type="Pfam" id="PF04140">
    <property type="entry name" value="ICMT"/>
    <property type="match status" value="1"/>
</dbReference>
<evidence type="ECO:0000256" key="6">
    <source>
        <dbReference type="ARBA" id="ARBA00022679"/>
    </source>
</evidence>
<dbReference type="InterPro" id="IPR007269">
    <property type="entry name" value="ICMT_MeTrfase"/>
</dbReference>
<evidence type="ECO:0000256" key="12">
    <source>
        <dbReference type="ARBA" id="ARBA00023656"/>
    </source>
</evidence>
<sequence>MLCYIGQVSLYCFLGAAAPFLVSLMCNYHRFQFYGSFYLLPIIYFLLINAIVGLVYKKNTYKIAVRSVNLGFLLALGVYIRLVAPDHIQIFGLYMCTMSIFHYSEFLCMANIQPKLVSADSFVINHSVQYTIAALTSWVEFFVEAYFFPDLKTKFWLSHIGLVVCIIGELLRKAAMLTASSNFNHLVQCEKVEGHILVTHGVYSIFRHPSYVGWFYWSIGTQVILLNPLCIIAYTIASWTFFRERILIEEIMLLNFFGQQYCDYQEKVRTGLPFIDGYKI</sequence>
<keyword evidence="15" id="KW-1185">Reference proteome</keyword>
<reference evidence="14 15" key="1">
    <citation type="journal article" date="2018" name="Elife">
        <title>Firefly genomes illuminate parallel origins of bioluminescence in beetles.</title>
        <authorList>
            <person name="Fallon T.R."/>
            <person name="Lower S.E."/>
            <person name="Chang C.H."/>
            <person name="Bessho-Uehara M."/>
            <person name="Martin G.J."/>
            <person name="Bewick A.J."/>
            <person name="Behringer M."/>
            <person name="Debat H.J."/>
            <person name="Wong I."/>
            <person name="Day J.C."/>
            <person name="Suvorov A."/>
            <person name="Silva C.J."/>
            <person name="Stanger-Hall K.F."/>
            <person name="Hall D.W."/>
            <person name="Schmitz R.J."/>
            <person name="Nelson D.R."/>
            <person name="Lewis S.M."/>
            <person name="Shigenobu S."/>
            <person name="Bybee S.M."/>
            <person name="Larracuente A.M."/>
            <person name="Oba Y."/>
            <person name="Weng J.K."/>
        </authorList>
    </citation>
    <scope>NUCLEOTIDE SEQUENCE [LARGE SCALE GENOMIC DNA]</scope>
    <source>
        <strain evidence="14">1611_PpyrPB1</strain>
        <tissue evidence="14">Whole body</tissue>
    </source>
</reference>
<feature type="transmembrane region" description="Helical" evidence="13">
    <location>
        <begin position="214"/>
        <end position="237"/>
    </location>
</feature>
<evidence type="ECO:0000256" key="8">
    <source>
        <dbReference type="ARBA" id="ARBA00022692"/>
    </source>
</evidence>
<feature type="transmembrane region" description="Helical" evidence="13">
    <location>
        <begin position="63"/>
        <end position="82"/>
    </location>
</feature>
<feature type="transmembrane region" description="Helical" evidence="13">
    <location>
        <begin position="155"/>
        <end position="171"/>
    </location>
</feature>